<reference evidence="1 2" key="1">
    <citation type="submission" date="2013-09" db="EMBL/GenBank/DDBJ databases">
        <title>Genome sequencing of Arenimonas composti.</title>
        <authorList>
            <person name="Chen F."/>
            <person name="Wang G."/>
        </authorList>
    </citation>
    <scope>NUCLEOTIDE SEQUENCE [LARGE SCALE GENOMIC DNA]</scope>
    <source>
        <strain evidence="1 2">TR7-09</strain>
    </source>
</reference>
<organism evidence="1 2">
    <name type="scientific">Arenimonas composti TR7-09 = DSM 18010</name>
    <dbReference type="NCBI Taxonomy" id="1121013"/>
    <lineage>
        <taxon>Bacteria</taxon>
        <taxon>Pseudomonadati</taxon>
        <taxon>Pseudomonadota</taxon>
        <taxon>Gammaproteobacteria</taxon>
        <taxon>Lysobacterales</taxon>
        <taxon>Lysobacteraceae</taxon>
        <taxon>Arenimonas</taxon>
    </lineage>
</organism>
<name>A0A091BJ29_9GAMM</name>
<comment type="caution">
    <text evidence="1">The sequence shown here is derived from an EMBL/GenBank/DDBJ whole genome shotgun (WGS) entry which is preliminary data.</text>
</comment>
<dbReference type="AlphaFoldDB" id="A0A091BJ29"/>
<evidence type="ECO:0000313" key="1">
    <source>
        <dbReference type="EMBL" id="KFN51517.1"/>
    </source>
</evidence>
<accession>A0A091BJ29</accession>
<dbReference type="RefSeq" id="WP_026816174.1">
    <property type="nucleotide sequence ID" value="NZ_AUFF01000001.1"/>
</dbReference>
<dbReference type="EMBL" id="AWXU01000004">
    <property type="protein sequence ID" value="KFN51517.1"/>
    <property type="molecule type" value="Genomic_DNA"/>
</dbReference>
<keyword evidence="2" id="KW-1185">Reference proteome</keyword>
<sequence length="66" mass="7248">MRANEHDDSEGRFTAEQVAIGDGAAAAAMIGAGEPDFVPGPLPPPARRYLRPSAYWADRWLELRRP</sequence>
<evidence type="ECO:0000313" key="2">
    <source>
        <dbReference type="Proteomes" id="UP000029391"/>
    </source>
</evidence>
<proteinExistence type="predicted"/>
<dbReference type="Proteomes" id="UP000029391">
    <property type="component" value="Unassembled WGS sequence"/>
</dbReference>
<gene>
    <name evidence="1" type="ORF">P873_00220</name>
</gene>
<dbReference type="STRING" id="1121013.GCA_000426365_00706"/>
<protein>
    <submittedName>
        <fullName evidence="1">Uncharacterized protein</fullName>
    </submittedName>
</protein>